<keyword evidence="2" id="KW-0805">Transcription regulation</keyword>
<feature type="domain" description="K-box" evidence="9">
    <location>
        <begin position="80"/>
        <end position="179"/>
    </location>
</feature>
<evidence type="ECO:0000256" key="7">
    <source>
        <dbReference type="SAM" id="MobiDB-lite"/>
    </source>
</evidence>
<dbReference type="GO" id="GO:0003700">
    <property type="term" value="F:DNA-binding transcription factor activity"/>
    <property type="evidence" value="ECO:0007669"/>
    <property type="project" value="InterPro"/>
</dbReference>
<dbReference type="Pfam" id="PF01486">
    <property type="entry name" value="K-box"/>
    <property type="match status" value="1"/>
</dbReference>
<dbReference type="SUPFAM" id="SSF55455">
    <property type="entry name" value="SRF-like"/>
    <property type="match status" value="1"/>
</dbReference>
<accession>A0A427ABF6</accession>
<evidence type="ECO:0000256" key="6">
    <source>
        <dbReference type="SAM" id="Coils"/>
    </source>
</evidence>
<dbReference type="Gene3D" id="3.40.1810.10">
    <property type="entry name" value="Transcription factor, MADS-box"/>
    <property type="match status" value="1"/>
</dbReference>
<evidence type="ECO:0000256" key="4">
    <source>
        <dbReference type="ARBA" id="ARBA00023163"/>
    </source>
</evidence>
<comment type="caution">
    <text evidence="10">The sequence shown here is derived from an EMBL/GenBank/DDBJ whole genome shotgun (WGS) entry which is preliminary data.</text>
</comment>
<gene>
    <name evidence="10" type="ORF">B296_00001519</name>
</gene>
<evidence type="ECO:0000256" key="3">
    <source>
        <dbReference type="ARBA" id="ARBA00023125"/>
    </source>
</evidence>
<evidence type="ECO:0000259" key="8">
    <source>
        <dbReference type="PROSITE" id="PS50066"/>
    </source>
</evidence>
<evidence type="ECO:0000256" key="1">
    <source>
        <dbReference type="ARBA" id="ARBA00004123"/>
    </source>
</evidence>
<organism evidence="10 11">
    <name type="scientific">Ensete ventricosum</name>
    <name type="common">Abyssinian banana</name>
    <name type="synonym">Musa ensete</name>
    <dbReference type="NCBI Taxonomy" id="4639"/>
    <lineage>
        <taxon>Eukaryota</taxon>
        <taxon>Viridiplantae</taxon>
        <taxon>Streptophyta</taxon>
        <taxon>Embryophyta</taxon>
        <taxon>Tracheophyta</taxon>
        <taxon>Spermatophyta</taxon>
        <taxon>Magnoliopsida</taxon>
        <taxon>Liliopsida</taxon>
        <taxon>Zingiberales</taxon>
        <taxon>Musaceae</taxon>
        <taxon>Ensete</taxon>
    </lineage>
</organism>
<evidence type="ECO:0000256" key="2">
    <source>
        <dbReference type="ARBA" id="ARBA00023015"/>
    </source>
</evidence>
<keyword evidence="3" id="KW-0238">DNA-binding</keyword>
<evidence type="ECO:0008006" key="12">
    <source>
        <dbReference type="Google" id="ProtNLM"/>
    </source>
</evidence>
<dbReference type="InterPro" id="IPR002100">
    <property type="entry name" value="TF_MADSbox"/>
</dbReference>
<feature type="coiled-coil region" evidence="6">
    <location>
        <begin position="80"/>
        <end position="107"/>
    </location>
</feature>
<evidence type="ECO:0000256" key="5">
    <source>
        <dbReference type="ARBA" id="ARBA00023242"/>
    </source>
</evidence>
<dbReference type="AlphaFoldDB" id="A0A427ABF6"/>
<dbReference type="InterPro" id="IPR033896">
    <property type="entry name" value="MEF2-like_N"/>
</dbReference>
<evidence type="ECO:0000259" key="9">
    <source>
        <dbReference type="PROSITE" id="PS51297"/>
    </source>
</evidence>
<dbReference type="PROSITE" id="PS00350">
    <property type="entry name" value="MADS_BOX_1"/>
    <property type="match status" value="1"/>
</dbReference>
<dbReference type="PRINTS" id="PR00404">
    <property type="entry name" value="MADSDOMAIN"/>
</dbReference>
<keyword evidence="4" id="KW-0804">Transcription</keyword>
<evidence type="ECO:0000313" key="10">
    <source>
        <dbReference type="EMBL" id="RRT73531.1"/>
    </source>
</evidence>
<comment type="subcellular location">
    <subcellularLocation>
        <location evidence="1">Nucleus</location>
    </subcellularLocation>
</comment>
<proteinExistence type="predicted"/>
<feature type="compositionally biased region" description="Gly residues" evidence="7">
    <location>
        <begin position="208"/>
        <end position="225"/>
    </location>
</feature>
<dbReference type="PROSITE" id="PS50066">
    <property type="entry name" value="MADS_BOX_2"/>
    <property type="match status" value="1"/>
</dbReference>
<dbReference type="InterPro" id="IPR002487">
    <property type="entry name" value="TF_Kbox"/>
</dbReference>
<dbReference type="Proteomes" id="UP000287651">
    <property type="component" value="Unassembled WGS sequence"/>
</dbReference>
<dbReference type="GO" id="GO:0045944">
    <property type="term" value="P:positive regulation of transcription by RNA polymerase II"/>
    <property type="evidence" value="ECO:0007669"/>
    <property type="project" value="InterPro"/>
</dbReference>
<dbReference type="GO" id="GO:0000977">
    <property type="term" value="F:RNA polymerase II transcription regulatory region sequence-specific DNA binding"/>
    <property type="evidence" value="ECO:0007669"/>
    <property type="project" value="InterPro"/>
</dbReference>
<dbReference type="Pfam" id="PF00319">
    <property type="entry name" value="SRF-TF"/>
    <property type="match status" value="1"/>
</dbReference>
<evidence type="ECO:0000313" key="11">
    <source>
        <dbReference type="Proteomes" id="UP000287651"/>
    </source>
</evidence>
<dbReference type="InterPro" id="IPR036879">
    <property type="entry name" value="TF_MADSbox_sf"/>
</dbReference>
<feature type="domain" description="MADS-box" evidence="8">
    <location>
        <begin position="13"/>
        <end position="71"/>
    </location>
</feature>
<dbReference type="InterPro" id="IPR050142">
    <property type="entry name" value="MADS-box/MEF2_TF"/>
</dbReference>
<dbReference type="PROSITE" id="PS51297">
    <property type="entry name" value="K_BOX"/>
    <property type="match status" value="1"/>
</dbReference>
<keyword evidence="5" id="KW-0539">Nucleus</keyword>
<dbReference type="SMART" id="SM00432">
    <property type="entry name" value="MADS"/>
    <property type="match status" value="1"/>
</dbReference>
<keyword evidence="6" id="KW-0175">Coiled coil</keyword>
<dbReference type="PANTHER" id="PTHR48019">
    <property type="entry name" value="SERUM RESPONSE FACTOR HOMOLOG"/>
    <property type="match status" value="1"/>
</dbReference>
<reference evidence="10 11" key="1">
    <citation type="journal article" date="2014" name="Agronomy (Basel)">
        <title>A Draft Genome Sequence for Ensete ventricosum, the Drought-Tolerant Tree Against Hunger.</title>
        <authorList>
            <person name="Harrison J."/>
            <person name="Moore K.A."/>
            <person name="Paszkiewicz K."/>
            <person name="Jones T."/>
            <person name="Grant M."/>
            <person name="Ambacheew D."/>
            <person name="Muzemil S."/>
            <person name="Studholme D.J."/>
        </authorList>
    </citation>
    <scope>NUCLEOTIDE SEQUENCE [LARGE SCALE GENOMIC DNA]</scope>
</reference>
<feature type="non-terminal residue" evidence="10">
    <location>
        <position position="1"/>
    </location>
</feature>
<dbReference type="GO" id="GO:0046983">
    <property type="term" value="F:protein dimerization activity"/>
    <property type="evidence" value="ECO:0007669"/>
    <property type="project" value="InterPro"/>
</dbReference>
<name>A0A427ABF6_ENSVE</name>
<sequence>KKRREDSAKFASMGRGKIEIKRIENPTNRQVTFSKRRGGLLKKANELAILCDAQVGVVIFSSTGKLFEYCTFILHSMFPLKQIICEISRMRDENDKLQASMRQFAGEDLASLTLNEVNQLEEQLEYSVNKVRARKVMYITCLLLFPPASAAAPTTGESASQAQLSLPRGEQSVLEMQRLYLRLPGSRYVLLLKIFRWRLTAACGASGGDGASAGGGHGAQGGGRADAGALRPPLRRGAVAEPAAAVAPNARIPAAADAAQPAGGHLPGTLPAAVVIKAPKHLETESLH</sequence>
<dbReference type="CDD" id="cd00265">
    <property type="entry name" value="MADS_MEF2_like"/>
    <property type="match status" value="1"/>
</dbReference>
<dbReference type="GO" id="GO:0005634">
    <property type="term" value="C:nucleus"/>
    <property type="evidence" value="ECO:0007669"/>
    <property type="project" value="UniProtKB-SubCell"/>
</dbReference>
<protein>
    <recommendedName>
        <fullName evidence="12">MADS-box domain-containing protein</fullName>
    </recommendedName>
</protein>
<dbReference type="EMBL" id="AMZH03003064">
    <property type="protein sequence ID" value="RRT73531.1"/>
    <property type="molecule type" value="Genomic_DNA"/>
</dbReference>
<feature type="region of interest" description="Disordered" evidence="7">
    <location>
        <begin position="208"/>
        <end position="230"/>
    </location>
</feature>